<sequence>MKPSTVGKGGKAWIREEEFLFWKQLVPYSKKRVGDDIENNEEHEWPWVAEQMRKRMRERFLKEGEPDRRDYTGLAMFEHYWQSARHRRPTPAAGRFVNRYCNCEGDPEQVAKRDERLIAVREKRRQARRSSREKAREEAKKAAKKAGDNSGILPSIEDDSIEDDDVEDPGFDEDAAIRDMEDLSDSESSPEARPVRRRNAGNRRNRSASPKPEHNGTLGARRRARQQREEKERRDHNLELYKKLGAGGE</sequence>
<feature type="compositionally biased region" description="Basic residues" evidence="1">
    <location>
        <begin position="195"/>
        <end position="206"/>
    </location>
</feature>
<reference evidence="2" key="2">
    <citation type="submission" date="2023-05" db="EMBL/GenBank/DDBJ databases">
        <authorList>
            <consortium name="Lawrence Berkeley National Laboratory"/>
            <person name="Steindorff A."/>
            <person name="Hensen N."/>
            <person name="Bonometti L."/>
            <person name="Westerberg I."/>
            <person name="Brannstrom I.O."/>
            <person name="Guillou S."/>
            <person name="Cros-Aarteil S."/>
            <person name="Calhoun S."/>
            <person name="Haridas S."/>
            <person name="Kuo A."/>
            <person name="Mondo S."/>
            <person name="Pangilinan J."/>
            <person name="Riley R."/>
            <person name="Labutti K."/>
            <person name="Andreopoulos B."/>
            <person name="Lipzen A."/>
            <person name="Chen C."/>
            <person name="Yanf M."/>
            <person name="Daum C."/>
            <person name="Ng V."/>
            <person name="Clum A."/>
            <person name="Ohm R."/>
            <person name="Martin F."/>
            <person name="Silar P."/>
            <person name="Natvig D."/>
            <person name="Lalanne C."/>
            <person name="Gautier V."/>
            <person name="Ament-Velasquez S.L."/>
            <person name="Kruys A."/>
            <person name="Hutchinson M.I."/>
            <person name="Powell A.J."/>
            <person name="Barry K."/>
            <person name="Miller A.N."/>
            <person name="Grigoriev I.V."/>
            <person name="Debuchy R."/>
            <person name="Gladieux P."/>
            <person name="Thoren M.H."/>
            <person name="Johannesson H."/>
        </authorList>
    </citation>
    <scope>NUCLEOTIDE SEQUENCE</scope>
    <source>
        <strain evidence="2">CBS 315.58</strain>
    </source>
</reference>
<dbReference type="AlphaFoldDB" id="A0AAN7AYR6"/>
<evidence type="ECO:0000313" key="3">
    <source>
        <dbReference type="Proteomes" id="UP001303160"/>
    </source>
</evidence>
<feature type="compositionally biased region" description="Basic and acidic residues" evidence="1">
    <location>
        <begin position="130"/>
        <end position="147"/>
    </location>
</feature>
<protein>
    <submittedName>
        <fullName evidence="2">Uncharacterized protein</fullName>
    </submittedName>
</protein>
<feature type="compositionally biased region" description="Acidic residues" evidence="1">
    <location>
        <begin position="156"/>
        <end position="174"/>
    </location>
</feature>
<dbReference type="Proteomes" id="UP001303160">
    <property type="component" value="Unassembled WGS sequence"/>
</dbReference>
<evidence type="ECO:0000256" key="1">
    <source>
        <dbReference type="SAM" id="MobiDB-lite"/>
    </source>
</evidence>
<feature type="region of interest" description="Disordered" evidence="1">
    <location>
        <begin position="122"/>
        <end position="249"/>
    </location>
</feature>
<keyword evidence="3" id="KW-1185">Reference proteome</keyword>
<organism evidence="2 3">
    <name type="scientific">Triangularia verruculosa</name>
    <dbReference type="NCBI Taxonomy" id="2587418"/>
    <lineage>
        <taxon>Eukaryota</taxon>
        <taxon>Fungi</taxon>
        <taxon>Dikarya</taxon>
        <taxon>Ascomycota</taxon>
        <taxon>Pezizomycotina</taxon>
        <taxon>Sordariomycetes</taxon>
        <taxon>Sordariomycetidae</taxon>
        <taxon>Sordariales</taxon>
        <taxon>Podosporaceae</taxon>
        <taxon>Triangularia</taxon>
    </lineage>
</organism>
<dbReference type="EMBL" id="MU863886">
    <property type="protein sequence ID" value="KAK4203904.1"/>
    <property type="molecule type" value="Genomic_DNA"/>
</dbReference>
<accession>A0AAN7AYR6</accession>
<gene>
    <name evidence="2" type="ORF">QBC40DRAFT_293476</name>
</gene>
<reference evidence="2" key="1">
    <citation type="journal article" date="2023" name="Mol. Phylogenet. Evol.">
        <title>Genome-scale phylogeny and comparative genomics of the fungal order Sordariales.</title>
        <authorList>
            <person name="Hensen N."/>
            <person name="Bonometti L."/>
            <person name="Westerberg I."/>
            <person name="Brannstrom I.O."/>
            <person name="Guillou S."/>
            <person name="Cros-Aarteil S."/>
            <person name="Calhoun S."/>
            <person name="Haridas S."/>
            <person name="Kuo A."/>
            <person name="Mondo S."/>
            <person name="Pangilinan J."/>
            <person name="Riley R."/>
            <person name="LaButti K."/>
            <person name="Andreopoulos B."/>
            <person name="Lipzen A."/>
            <person name="Chen C."/>
            <person name="Yan M."/>
            <person name="Daum C."/>
            <person name="Ng V."/>
            <person name="Clum A."/>
            <person name="Steindorff A."/>
            <person name="Ohm R.A."/>
            <person name="Martin F."/>
            <person name="Silar P."/>
            <person name="Natvig D.O."/>
            <person name="Lalanne C."/>
            <person name="Gautier V."/>
            <person name="Ament-Velasquez S.L."/>
            <person name="Kruys A."/>
            <person name="Hutchinson M.I."/>
            <person name="Powell A.J."/>
            <person name="Barry K."/>
            <person name="Miller A.N."/>
            <person name="Grigoriev I.V."/>
            <person name="Debuchy R."/>
            <person name="Gladieux P."/>
            <person name="Hiltunen Thoren M."/>
            <person name="Johannesson H."/>
        </authorList>
    </citation>
    <scope>NUCLEOTIDE SEQUENCE</scope>
    <source>
        <strain evidence="2">CBS 315.58</strain>
    </source>
</reference>
<evidence type="ECO:0000313" key="2">
    <source>
        <dbReference type="EMBL" id="KAK4203904.1"/>
    </source>
</evidence>
<feature type="compositionally biased region" description="Basic and acidic residues" evidence="1">
    <location>
        <begin position="226"/>
        <end position="242"/>
    </location>
</feature>
<proteinExistence type="predicted"/>
<name>A0AAN7AYR6_9PEZI</name>
<comment type="caution">
    <text evidence="2">The sequence shown here is derived from an EMBL/GenBank/DDBJ whole genome shotgun (WGS) entry which is preliminary data.</text>
</comment>